<feature type="chain" id="PRO_5003623386" description="DUF4168 domain-containing protein" evidence="2">
    <location>
        <begin position="30"/>
        <end position="206"/>
    </location>
</feature>
<dbReference type="InterPro" id="IPR025433">
    <property type="entry name" value="DUF4168"/>
</dbReference>
<dbReference type="eggNOG" id="ENOG50334MW">
    <property type="taxonomic scope" value="Bacteria"/>
</dbReference>
<keyword evidence="5" id="KW-1185">Reference proteome</keyword>
<dbReference type="OrthoDB" id="838117at2"/>
<organism evidence="4 5">
    <name type="scientific">Spirochaeta africana (strain ATCC 700263 / DSM 8902 / Z-7692)</name>
    <dbReference type="NCBI Taxonomy" id="889378"/>
    <lineage>
        <taxon>Bacteria</taxon>
        <taxon>Pseudomonadati</taxon>
        <taxon>Spirochaetota</taxon>
        <taxon>Spirochaetia</taxon>
        <taxon>Spirochaetales</taxon>
        <taxon>Spirochaetaceae</taxon>
        <taxon>Spirochaeta</taxon>
    </lineage>
</organism>
<dbReference type="PATRIC" id="fig|889378.3.peg.1201"/>
<dbReference type="AlphaFoldDB" id="H9UID6"/>
<keyword evidence="2" id="KW-0732">Signal</keyword>
<evidence type="ECO:0000256" key="2">
    <source>
        <dbReference type="SAM" id="SignalP"/>
    </source>
</evidence>
<sequence length="206" mass="22564">MQTRLNHPILKAAALTAILGLLTAVPVFAQNFPDNAEPGMDQPGMDQPGMDQPGMDQPGMDQPGMDQPGMDQPGMEQPGMEQPGDRFTEADIESFAAALDRIEEIQAGIQEEANAIIAESGIEPEVFQQTAPAAQPGQVTAPDNLSPEDQEQFYATYEELMEVEMAAQDDMIEIVQNEGLDVATFNDMVVVAQQDPQLWEEIQQYR</sequence>
<evidence type="ECO:0000259" key="3">
    <source>
        <dbReference type="Pfam" id="PF13767"/>
    </source>
</evidence>
<name>H9UID6_SPIAZ</name>
<dbReference type="Pfam" id="PF13767">
    <property type="entry name" value="DUF4168"/>
    <property type="match status" value="1"/>
</dbReference>
<evidence type="ECO:0000256" key="1">
    <source>
        <dbReference type="SAM" id="MobiDB-lite"/>
    </source>
</evidence>
<dbReference type="KEGG" id="sfc:Spiaf_1200"/>
<dbReference type="Proteomes" id="UP000007383">
    <property type="component" value="Chromosome"/>
</dbReference>
<reference evidence="5" key="1">
    <citation type="journal article" date="2013" name="Stand. Genomic Sci.">
        <title>Complete genome sequence of the halophilic bacterium Spirochaeta africana type strain (Z-7692(T)) from the alkaline Lake Magadi in the East African Rift.</title>
        <authorList>
            <person name="Liolos K."/>
            <person name="Abt B."/>
            <person name="Scheuner C."/>
            <person name="Teshima H."/>
            <person name="Held B."/>
            <person name="Lapidus A."/>
            <person name="Nolan M."/>
            <person name="Lucas S."/>
            <person name="Deshpande S."/>
            <person name="Cheng J.F."/>
            <person name="Tapia R."/>
            <person name="Goodwin L.A."/>
            <person name="Pitluck S."/>
            <person name="Pagani I."/>
            <person name="Ivanova N."/>
            <person name="Mavromatis K."/>
            <person name="Mikhailova N."/>
            <person name="Huntemann M."/>
            <person name="Pati A."/>
            <person name="Chen A."/>
            <person name="Palaniappan K."/>
            <person name="Land M."/>
            <person name="Rohde M."/>
            <person name="Tindall B.J."/>
            <person name="Detter J.C."/>
            <person name="Goker M."/>
            <person name="Bristow J."/>
            <person name="Eisen J.A."/>
            <person name="Markowitz V."/>
            <person name="Hugenholtz P."/>
            <person name="Woyke T."/>
            <person name="Klenk H.P."/>
            <person name="Kyrpides N.C."/>
        </authorList>
    </citation>
    <scope>NUCLEOTIDE SEQUENCE</scope>
    <source>
        <strain evidence="5">ATCC 700263 / DSM 8902 / Z-7692</strain>
    </source>
</reference>
<dbReference type="EMBL" id="CP003282">
    <property type="protein sequence ID" value="AFG37279.1"/>
    <property type="molecule type" value="Genomic_DNA"/>
</dbReference>
<dbReference type="STRING" id="889378.Spiaf_1200"/>
<feature type="signal peptide" evidence="2">
    <location>
        <begin position="1"/>
        <end position="29"/>
    </location>
</feature>
<feature type="domain" description="DUF4168" evidence="3">
    <location>
        <begin position="89"/>
        <end position="202"/>
    </location>
</feature>
<proteinExistence type="predicted"/>
<dbReference type="HOGENOM" id="CLU_1331237_0_0_12"/>
<gene>
    <name evidence="4" type="ordered locus">Spiaf_1200</name>
</gene>
<protein>
    <recommendedName>
        <fullName evidence="3">DUF4168 domain-containing protein</fullName>
    </recommendedName>
</protein>
<accession>H9UID6</accession>
<feature type="region of interest" description="Disordered" evidence="1">
    <location>
        <begin position="35"/>
        <end position="85"/>
    </location>
</feature>
<evidence type="ECO:0000313" key="4">
    <source>
        <dbReference type="EMBL" id="AFG37279.1"/>
    </source>
</evidence>
<evidence type="ECO:0000313" key="5">
    <source>
        <dbReference type="Proteomes" id="UP000007383"/>
    </source>
</evidence>